<name>A0ABQ1MMY5_9BACT</name>
<reference evidence="3" key="1">
    <citation type="journal article" date="2019" name="Int. J. Syst. Evol. Microbiol.">
        <title>The Global Catalogue of Microorganisms (GCM) 10K type strain sequencing project: providing services to taxonomists for standard genome sequencing and annotation.</title>
        <authorList>
            <consortium name="The Broad Institute Genomics Platform"/>
            <consortium name="The Broad Institute Genome Sequencing Center for Infectious Disease"/>
            <person name="Wu L."/>
            <person name="Ma J."/>
        </authorList>
    </citation>
    <scope>NUCLEOTIDE SEQUENCE [LARGE SCALE GENOMIC DNA]</scope>
    <source>
        <strain evidence="3">CGMCC 1.12479</strain>
    </source>
</reference>
<protein>
    <submittedName>
        <fullName evidence="2">Nucleotide-binding protein</fullName>
    </submittedName>
</protein>
<gene>
    <name evidence="2" type="ORF">GCM10010993_22480</name>
</gene>
<dbReference type="EMBL" id="BMFD01000007">
    <property type="protein sequence ID" value="GGC43454.1"/>
    <property type="molecule type" value="Genomic_DNA"/>
</dbReference>
<proteinExistence type="predicted"/>
<keyword evidence="3" id="KW-1185">Reference proteome</keyword>
<dbReference type="InterPro" id="IPR029060">
    <property type="entry name" value="PIN-like_dom_sf"/>
</dbReference>
<evidence type="ECO:0000313" key="3">
    <source>
        <dbReference type="Proteomes" id="UP000635885"/>
    </source>
</evidence>
<feature type="domain" description="PIN" evidence="1">
    <location>
        <begin position="4"/>
        <end position="130"/>
    </location>
</feature>
<evidence type="ECO:0000259" key="1">
    <source>
        <dbReference type="Pfam" id="PF10130"/>
    </source>
</evidence>
<dbReference type="RefSeq" id="WP_188442904.1">
    <property type="nucleotide sequence ID" value="NZ_BMFD01000007.1"/>
</dbReference>
<dbReference type="InterPro" id="IPR002716">
    <property type="entry name" value="PIN_dom"/>
</dbReference>
<dbReference type="SUPFAM" id="SSF88723">
    <property type="entry name" value="PIN domain-like"/>
    <property type="match status" value="1"/>
</dbReference>
<dbReference type="Pfam" id="PF10130">
    <property type="entry name" value="PIN_2"/>
    <property type="match status" value="1"/>
</dbReference>
<evidence type="ECO:0000313" key="2">
    <source>
        <dbReference type="EMBL" id="GGC43454.1"/>
    </source>
</evidence>
<dbReference type="Gene3D" id="3.40.50.1010">
    <property type="entry name" value="5'-nuclease"/>
    <property type="match status" value="1"/>
</dbReference>
<comment type="caution">
    <text evidence="2">The sequence shown here is derived from an EMBL/GenBank/DDBJ whole genome shotgun (WGS) entry which is preliminary data.</text>
</comment>
<dbReference type="Proteomes" id="UP000635885">
    <property type="component" value="Unassembled WGS sequence"/>
</dbReference>
<sequence>MNIVVDTNIIFSGLLSPKGKISDILLNSTNIFDFYAPSYLLEELEKHQKKLLTLSGFSVKELTFLKNSIYKKIDFIDLESIRQFTWEKAIELIKNMDEFDAPFVALSLELDSPLWTGDKKLLKGLEIEGVNWVRSTDMMLKIRDGLL</sequence>
<accession>A0ABQ1MMY5</accession>
<organism evidence="2 3">
    <name type="scientific">Belliella aquatica</name>
    <dbReference type="NCBI Taxonomy" id="1323734"/>
    <lineage>
        <taxon>Bacteria</taxon>
        <taxon>Pseudomonadati</taxon>
        <taxon>Bacteroidota</taxon>
        <taxon>Cytophagia</taxon>
        <taxon>Cytophagales</taxon>
        <taxon>Cyclobacteriaceae</taxon>
        <taxon>Belliella</taxon>
    </lineage>
</organism>